<dbReference type="PANTHER" id="PTHR23517">
    <property type="entry name" value="RESISTANCE PROTEIN MDTM, PUTATIVE-RELATED-RELATED"/>
    <property type="match status" value="1"/>
</dbReference>
<comment type="similarity">
    <text evidence="2">Belongs to the major facilitator superfamily. TCR/Tet family.</text>
</comment>
<feature type="transmembrane region" description="Helical" evidence="8">
    <location>
        <begin position="285"/>
        <end position="303"/>
    </location>
</feature>
<dbReference type="Pfam" id="PF07690">
    <property type="entry name" value="MFS_1"/>
    <property type="match status" value="1"/>
</dbReference>
<feature type="transmembrane region" description="Helical" evidence="8">
    <location>
        <begin position="372"/>
        <end position="392"/>
    </location>
</feature>
<organism evidence="10 11">
    <name type="scientific">Levilinea saccharolytica</name>
    <dbReference type="NCBI Taxonomy" id="229921"/>
    <lineage>
        <taxon>Bacteria</taxon>
        <taxon>Bacillati</taxon>
        <taxon>Chloroflexota</taxon>
        <taxon>Anaerolineae</taxon>
        <taxon>Anaerolineales</taxon>
        <taxon>Anaerolineaceae</taxon>
        <taxon>Levilinea</taxon>
    </lineage>
</organism>
<feature type="transmembrane region" description="Helical" evidence="8">
    <location>
        <begin position="49"/>
        <end position="70"/>
    </location>
</feature>
<proteinExistence type="inferred from homology"/>
<dbReference type="SUPFAM" id="SSF103473">
    <property type="entry name" value="MFS general substrate transporter"/>
    <property type="match status" value="1"/>
</dbReference>
<feature type="transmembrane region" description="Helical" evidence="8">
    <location>
        <begin position="110"/>
        <end position="131"/>
    </location>
</feature>
<gene>
    <name evidence="10" type="ORF">ADN01_15770</name>
</gene>
<feature type="transmembrane region" description="Helical" evidence="8">
    <location>
        <begin position="309"/>
        <end position="332"/>
    </location>
</feature>
<dbReference type="GO" id="GO:0005886">
    <property type="term" value="C:plasma membrane"/>
    <property type="evidence" value="ECO:0007669"/>
    <property type="project" value="UniProtKB-SubCell"/>
</dbReference>
<feature type="transmembrane region" description="Helical" evidence="8">
    <location>
        <begin position="143"/>
        <end position="163"/>
    </location>
</feature>
<comment type="subcellular location">
    <subcellularLocation>
        <location evidence="1">Cell membrane</location>
        <topology evidence="1">Multi-pass membrane protein</topology>
    </subcellularLocation>
</comment>
<evidence type="ECO:0000256" key="7">
    <source>
        <dbReference type="ARBA" id="ARBA00023136"/>
    </source>
</evidence>
<accession>A0A0P6XAU1</accession>
<evidence type="ECO:0000256" key="6">
    <source>
        <dbReference type="ARBA" id="ARBA00022989"/>
    </source>
</evidence>
<dbReference type="InterPro" id="IPR005829">
    <property type="entry name" value="Sugar_transporter_CS"/>
</dbReference>
<evidence type="ECO:0000256" key="3">
    <source>
        <dbReference type="ARBA" id="ARBA00022448"/>
    </source>
</evidence>
<keyword evidence="4" id="KW-1003">Cell membrane</keyword>
<evidence type="ECO:0000256" key="8">
    <source>
        <dbReference type="SAM" id="Phobius"/>
    </source>
</evidence>
<dbReference type="AlphaFoldDB" id="A0A0P6XAU1"/>
<name>A0A0P6XAU1_9CHLR</name>
<dbReference type="InterPro" id="IPR001958">
    <property type="entry name" value="Tet-R_TetA/multi-R_MdtG-like"/>
</dbReference>
<dbReference type="PROSITE" id="PS50850">
    <property type="entry name" value="MFS"/>
    <property type="match status" value="1"/>
</dbReference>
<dbReference type="STRING" id="229921.ADN01_15770"/>
<protein>
    <recommendedName>
        <fullName evidence="9">Major facilitator superfamily (MFS) profile domain-containing protein</fullName>
    </recommendedName>
</protein>
<keyword evidence="3" id="KW-0813">Transport</keyword>
<dbReference type="GO" id="GO:0022857">
    <property type="term" value="F:transmembrane transporter activity"/>
    <property type="evidence" value="ECO:0007669"/>
    <property type="project" value="InterPro"/>
</dbReference>
<feature type="transmembrane region" description="Helical" evidence="8">
    <location>
        <begin position="344"/>
        <end position="366"/>
    </location>
</feature>
<evidence type="ECO:0000256" key="2">
    <source>
        <dbReference type="ARBA" id="ARBA00007520"/>
    </source>
</evidence>
<dbReference type="InterPro" id="IPR011701">
    <property type="entry name" value="MFS"/>
</dbReference>
<evidence type="ECO:0000259" key="9">
    <source>
        <dbReference type="PROSITE" id="PS50850"/>
    </source>
</evidence>
<dbReference type="EMBL" id="LGCM01000060">
    <property type="protein sequence ID" value="KPL77371.1"/>
    <property type="molecule type" value="Genomic_DNA"/>
</dbReference>
<keyword evidence="6 8" id="KW-1133">Transmembrane helix</keyword>
<dbReference type="InterPro" id="IPR036259">
    <property type="entry name" value="MFS_trans_sf"/>
</dbReference>
<keyword evidence="5 8" id="KW-0812">Transmembrane</keyword>
<dbReference type="PRINTS" id="PR01035">
    <property type="entry name" value="TCRTETA"/>
</dbReference>
<dbReference type="PROSITE" id="PS00216">
    <property type="entry name" value="SUGAR_TRANSPORT_1"/>
    <property type="match status" value="1"/>
</dbReference>
<sequence>MLNQIKAAWQNFPRQYWLLVGGSLLSATGGAMIWPFLTIYLRQRLDLPMTTVASLLTINAATSLISSFIAGMAADRFGRKHVMSLSLLCGALYYGLLGSASTFLEFALLMGFWGAASALYPVGANAMVADLVADQDRVDAYSFLRMVHNVGVAVGPIAGGILIAASYNVAFAAAGAFFGLYALINIFFIRETLTRVEKSASAPKDSLGGYGRILQDRIFVWFVLAFTFTMVTATLMFVMLPVYANENFNVPESQYGYIVTVNALMCIFVQYFVTQLIKKRPPLPVLAVGALFYALGAGSVAFGTNFWAFVVSMVILTIGELIMTPTATSLTAQLAPEDMRGRYMSVYSLTWPLAAGFGPIFAGLLNDNIAPVAMWYGGLAVGLLGVGVFLILSRRFKITLTHNPLP</sequence>
<evidence type="ECO:0000256" key="4">
    <source>
        <dbReference type="ARBA" id="ARBA00022475"/>
    </source>
</evidence>
<keyword evidence="11" id="KW-1185">Reference proteome</keyword>
<evidence type="ECO:0000313" key="10">
    <source>
        <dbReference type="EMBL" id="KPL77371.1"/>
    </source>
</evidence>
<dbReference type="Gene3D" id="1.20.1250.20">
    <property type="entry name" value="MFS general substrate transporter like domains"/>
    <property type="match status" value="2"/>
</dbReference>
<dbReference type="Proteomes" id="UP000050501">
    <property type="component" value="Unassembled WGS sequence"/>
</dbReference>
<feature type="transmembrane region" description="Helical" evidence="8">
    <location>
        <begin position="255"/>
        <end position="273"/>
    </location>
</feature>
<dbReference type="RefSeq" id="WP_062419052.1">
    <property type="nucleotide sequence ID" value="NZ_DF967974.1"/>
</dbReference>
<reference evidence="10 11" key="1">
    <citation type="submission" date="2015-07" db="EMBL/GenBank/DDBJ databases">
        <title>Genome sequence of Levilinea saccharolytica DSM 16555.</title>
        <authorList>
            <person name="Hemp J."/>
            <person name="Ward L.M."/>
            <person name="Pace L.A."/>
            <person name="Fischer W.W."/>
        </authorList>
    </citation>
    <scope>NUCLEOTIDE SEQUENCE [LARGE SCALE GENOMIC DNA]</scope>
    <source>
        <strain evidence="10 11">KIBI-1</strain>
    </source>
</reference>
<evidence type="ECO:0000256" key="1">
    <source>
        <dbReference type="ARBA" id="ARBA00004651"/>
    </source>
</evidence>
<dbReference type="PANTHER" id="PTHR23517:SF2">
    <property type="entry name" value="MULTIDRUG RESISTANCE PROTEIN MDTH"/>
    <property type="match status" value="1"/>
</dbReference>
<feature type="transmembrane region" description="Helical" evidence="8">
    <location>
        <begin position="16"/>
        <end position="37"/>
    </location>
</feature>
<feature type="domain" description="Major facilitator superfamily (MFS) profile" evidence="9">
    <location>
        <begin position="15"/>
        <end position="397"/>
    </location>
</feature>
<dbReference type="InterPro" id="IPR050171">
    <property type="entry name" value="MFS_Transporters"/>
</dbReference>
<feature type="transmembrane region" description="Helical" evidence="8">
    <location>
        <begin position="218"/>
        <end position="243"/>
    </location>
</feature>
<comment type="caution">
    <text evidence="10">The sequence shown here is derived from an EMBL/GenBank/DDBJ whole genome shotgun (WGS) entry which is preliminary data.</text>
</comment>
<keyword evidence="7 8" id="KW-0472">Membrane</keyword>
<evidence type="ECO:0000256" key="5">
    <source>
        <dbReference type="ARBA" id="ARBA00022692"/>
    </source>
</evidence>
<dbReference type="InterPro" id="IPR020846">
    <property type="entry name" value="MFS_dom"/>
</dbReference>
<evidence type="ECO:0000313" key="11">
    <source>
        <dbReference type="Proteomes" id="UP000050501"/>
    </source>
</evidence>
<dbReference type="CDD" id="cd17329">
    <property type="entry name" value="MFS_MdtH_MDR_like"/>
    <property type="match status" value="1"/>
</dbReference>
<feature type="transmembrane region" description="Helical" evidence="8">
    <location>
        <begin position="169"/>
        <end position="189"/>
    </location>
</feature>
<dbReference type="OrthoDB" id="9793283at2"/>
<dbReference type="PATRIC" id="fig|229921.5.peg.2586"/>
<feature type="transmembrane region" description="Helical" evidence="8">
    <location>
        <begin position="82"/>
        <end position="104"/>
    </location>
</feature>